<protein>
    <recommendedName>
        <fullName evidence="3">Winged helix DNA-binding domain-containing protein</fullName>
    </recommendedName>
</protein>
<evidence type="ECO:0008006" key="3">
    <source>
        <dbReference type="Google" id="ProtNLM"/>
    </source>
</evidence>
<organism evidence="1 2">
    <name type="scientific">Paenibacillus albidus</name>
    <dbReference type="NCBI Taxonomy" id="2041023"/>
    <lineage>
        <taxon>Bacteria</taxon>
        <taxon>Bacillati</taxon>
        <taxon>Bacillota</taxon>
        <taxon>Bacilli</taxon>
        <taxon>Bacillales</taxon>
        <taxon>Paenibacillaceae</taxon>
        <taxon>Paenibacillus</taxon>
    </lineage>
</organism>
<comment type="caution">
    <text evidence="1">The sequence shown here is derived from an EMBL/GenBank/DDBJ whole genome shotgun (WGS) entry which is preliminary data.</text>
</comment>
<reference evidence="1" key="1">
    <citation type="journal article" date="2014" name="Int. J. Syst. Evol. Microbiol.">
        <title>Complete genome sequence of Corynebacterium casei LMG S-19264T (=DSM 44701T), isolated from a smear-ripened cheese.</title>
        <authorList>
            <consortium name="US DOE Joint Genome Institute (JGI-PGF)"/>
            <person name="Walter F."/>
            <person name="Albersmeier A."/>
            <person name="Kalinowski J."/>
            <person name="Ruckert C."/>
        </authorList>
    </citation>
    <scope>NUCLEOTIDE SEQUENCE</scope>
    <source>
        <strain evidence="1">CGMCC 1.16134</strain>
    </source>
</reference>
<name>A0A917FSJ0_9BACL</name>
<sequence>MTTNRIIGERRLNNQYIEGTLPGKPHEVVEAMGALQAQDYMQAVWAIGSRMSSAGLADIEAAITARTLVLTWVQRGTIHFVPAGDVKWMLQLVAPRLLAQAKPRLAQLELDDKTLEHCRKIIYNALKERGLVERGVLFQLLEEAGIATAHQRGYHILWHSASQGLICFGPKQGKQQTFVLLDEWVPHTRELSFEESCAELARRYFISHGPATVQDFAWWTGMTVADARRGLDSIKSELGCETIDGTEYWMSLSPIKQTAAFETSGVHLLAGFDEFILGYKDRSAVLEPEAARLIVPGNNGVFLPTIVTDGQVTGTWKRTLKPKGIEIIINPFTPLGEKEVQVRQAADRYAAFIGLPILKYIVSPC</sequence>
<gene>
    <name evidence="1" type="ORF">GCM10010912_53230</name>
</gene>
<dbReference type="PANTHER" id="PTHR38479">
    <property type="entry name" value="LMO0824 PROTEIN"/>
    <property type="match status" value="1"/>
</dbReference>
<dbReference type="InterPro" id="IPR009351">
    <property type="entry name" value="AlkZ-like"/>
</dbReference>
<evidence type="ECO:0000313" key="1">
    <source>
        <dbReference type="EMBL" id="GGG01740.1"/>
    </source>
</evidence>
<dbReference type="PANTHER" id="PTHR38479:SF2">
    <property type="entry name" value="WINGED HELIX DNA-BINDING DOMAIN-CONTAINING PROTEIN"/>
    <property type="match status" value="1"/>
</dbReference>
<dbReference type="Pfam" id="PF06224">
    <property type="entry name" value="AlkZ-like"/>
    <property type="match status" value="1"/>
</dbReference>
<dbReference type="Proteomes" id="UP000637643">
    <property type="component" value="Unassembled WGS sequence"/>
</dbReference>
<proteinExistence type="predicted"/>
<dbReference type="AlphaFoldDB" id="A0A917FSJ0"/>
<reference evidence="1" key="2">
    <citation type="submission" date="2020-09" db="EMBL/GenBank/DDBJ databases">
        <authorList>
            <person name="Sun Q."/>
            <person name="Zhou Y."/>
        </authorList>
    </citation>
    <scope>NUCLEOTIDE SEQUENCE</scope>
    <source>
        <strain evidence="1">CGMCC 1.16134</strain>
    </source>
</reference>
<accession>A0A917FSJ0</accession>
<dbReference type="EMBL" id="BMKR01000032">
    <property type="protein sequence ID" value="GGG01740.1"/>
    <property type="molecule type" value="Genomic_DNA"/>
</dbReference>
<dbReference type="RefSeq" id="WP_189030277.1">
    <property type="nucleotide sequence ID" value="NZ_BMKR01000032.1"/>
</dbReference>
<keyword evidence="2" id="KW-1185">Reference proteome</keyword>
<evidence type="ECO:0000313" key="2">
    <source>
        <dbReference type="Proteomes" id="UP000637643"/>
    </source>
</evidence>